<dbReference type="EMBL" id="BSYK01000001">
    <property type="protein sequence ID" value="GMG74920.1"/>
    <property type="molecule type" value="Genomic_DNA"/>
</dbReference>
<dbReference type="Proteomes" id="UP001165240">
    <property type="component" value="Unassembled WGS sequence"/>
</dbReference>
<dbReference type="GeneID" id="48013964"/>
<protein>
    <submittedName>
        <fullName evidence="1">Uncharacterized protein</fullName>
    </submittedName>
</protein>
<proteinExistence type="predicted"/>
<dbReference type="AlphaFoldDB" id="A0AAX6BMJ6"/>
<evidence type="ECO:0000313" key="1">
    <source>
        <dbReference type="EMBL" id="GMG74920.1"/>
    </source>
</evidence>
<dbReference type="RefSeq" id="WP_098999205.1">
    <property type="nucleotide sequence ID" value="NZ_BSYK01000001.1"/>
</dbReference>
<sequence>MKEIKFNYLTELCSRYQQDKFYIEEIPASILSKANKRFEIGENEEIIAFLDCTILGSGKVGVYFTDKGLRWRSLGNGLGNIEWTEFRKVNRITIQNKVEVHFDEVKAFLIGGGSNYPSLLFIDLLTNIRDFLKEYSYELLLKHQNVSCSVTYHELNSISALFEKYEEAFEPNNGLLVDEHISLDLKKKIIRYFNLQANKKIVAFLCTFPLKKTDGIIVCENGIYFRETFVSLYYPWYVFRTLPLYVLEDELIIGKDNIFHLTHAKMESTEIVLFLKKLQEYANSVYESVPSIVDFYPAKPQS</sequence>
<organism evidence="1 2">
    <name type="scientific">Priestia megaterium</name>
    <name type="common">Bacillus megaterium</name>
    <dbReference type="NCBI Taxonomy" id="1404"/>
    <lineage>
        <taxon>Bacteria</taxon>
        <taxon>Bacillati</taxon>
        <taxon>Bacillota</taxon>
        <taxon>Bacilli</taxon>
        <taxon>Bacillales</taxon>
        <taxon>Bacillaceae</taxon>
        <taxon>Priestia</taxon>
    </lineage>
</organism>
<name>A0AAX6BMJ6_PRIMG</name>
<gene>
    <name evidence="1" type="ORF">ShirakiTB12_33880</name>
</gene>
<comment type="caution">
    <text evidence="1">The sequence shown here is derived from an EMBL/GenBank/DDBJ whole genome shotgun (WGS) entry which is preliminary data.</text>
</comment>
<evidence type="ECO:0000313" key="2">
    <source>
        <dbReference type="Proteomes" id="UP001165240"/>
    </source>
</evidence>
<accession>A0AAX6BMJ6</accession>
<reference evidence="1" key="1">
    <citation type="journal article" date="2024" name="Appl Microbiol">
        <title>Effect of kuratsuki Bacillus and Priestia on Taste of Sake.</title>
        <authorList>
            <person name="Kobayashi K."/>
            <person name="Nishida H."/>
        </authorList>
    </citation>
    <scope>NUCLEOTIDE SEQUENCE</scope>
    <source>
        <strain evidence="1">B-12</strain>
    </source>
</reference>